<feature type="compositionally biased region" description="Acidic residues" evidence="1">
    <location>
        <begin position="63"/>
        <end position="73"/>
    </location>
</feature>
<proteinExistence type="predicted"/>
<dbReference type="AlphaFoldDB" id="A0A812Y450"/>
<dbReference type="Proteomes" id="UP000649617">
    <property type="component" value="Unassembled WGS sequence"/>
</dbReference>
<feature type="region of interest" description="Disordered" evidence="1">
    <location>
        <begin position="42"/>
        <end position="88"/>
    </location>
</feature>
<protein>
    <submittedName>
        <fullName evidence="2">Klc-2 protein</fullName>
    </submittedName>
</protein>
<feature type="compositionally biased region" description="Basic and acidic residues" evidence="1">
    <location>
        <begin position="42"/>
        <end position="62"/>
    </location>
</feature>
<name>A0A812Y450_SYMPI</name>
<keyword evidence="3" id="KW-1185">Reference proteome</keyword>
<evidence type="ECO:0000256" key="1">
    <source>
        <dbReference type="SAM" id="MobiDB-lite"/>
    </source>
</evidence>
<evidence type="ECO:0000313" key="2">
    <source>
        <dbReference type="EMBL" id="CAE7759944.1"/>
    </source>
</evidence>
<sequence length="88" mass="9630">VHELLKANPRKDIQNSYGHTAASYAATNKFKAIADVLSRAPSKRELAQRAAEEKQRKSKADADLEAADDDEDLGPLGELADLIKGRKK</sequence>
<dbReference type="EMBL" id="CAJNIZ010046948">
    <property type="protein sequence ID" value="CAE7759944.1"/>
    <property type="molecule type" value="Genomic_DNA"/>
</dbReference>
<evidence type="ECO:0000313" key="3">
    <source>
        <dbReference type="Proteomes" id="UP000649617"/>
    </source>
</evidence>
<reference evidence="2" key="1">
    <citation type="submission" date="2021-02" db="EMBL/GenBank/DDBJ databases">
        <authorList>
            <person name="Dougan E. K."/>
            <person name="Rhodes N."/>
            <person name="Thang M."/>
            <person name="Chan C."/>
        </authorList>
    </citation>
    <scope>NUCLEOTIDE SEQUENCE</scope>
</reference>
<organism evidence="2 3">
    <name type="scientific">Symbiodinium pilosum</name>
    <name type="common">Dinoflagellate</name>
    <dbReference type="NCBI Taxonomy" id="2952"/>
    <lineage>
        <taxon>Eukaryota</taxon>
        <taxon>Sar</taxon>
        <taxon>Alveolata</taxon>
        <taxon>Dinophyceae</taxon>
        <taxon>Suessiales</taxon>
        <taxon>Symbiodiniaceae</taxon>
        <taxon>Symbiodinium</taxon>
    </lineage>
</organism>
<feature type="non-terminal residue" evidence="2">
    <location>
        <position position="1"/>
    </location>
</feature>
<gene>
    <name evidence="2" type="primary">klc-2</name>
    <name evidence="2" type="ORF">SPIL2461_LOCUS22154</name>
</gene>
<feature type="non-terminal residue" evidence="2">
    <location>
        <position position="88"/>
    </location>
</feature>
<comment type="caution">
    <text evidence="2">The sequence shown here is derived from an EMBL/GenBank/DDBJ whole genome shotgun (WGS) entry which is preliminary data.</text>
</comment>
<accession>A0A812Y450</accession>